<feature type="region of interest" description="Disordered" evidence="3">
    <location>
        <begin position="1"/>
        <end position="55"/>
    </location>
</feature>
<dbReference type="PANTHER" id="PTHR19375">
    <property type="entry name" value="HEAT SHOCK PROTEIN 70KDA"/>
    <property type="match status" value="1"/>
</dbReference>
<proteinExistence type="predicted"/>
<keyword evidence="1" id="KW-0547">Nucleotide-binding</keyword>
<evidence type="ECO:0000256" key="2">
    <source>
        <dbReference type="ARBA" id="ARBA00022840"/>
    </source>
</evidence>
<evidence type="ECO:0000256" key="1">
    <source>
        <dbReference type="ARBA" id="ARBA00022741"/>
    </source>
</evidence>
<reference evidence="4 5" key="1">
    <citation type="journal article" date="2016" name="Sci. Rep.">
        <title>The Dendrobium catenatum Lindl. genome sequence provides insights into polysaccharide synthase, floral development and adaptive evolution.</title>
        <authorList>
            <person name="Zhang G.Q."/>
            <person name="Xu Q."/>
            <person name="Bian C."/>
            <person name="Tsai W.C."/>
            <person name="Yeh C.M."/>
            <person name="Liu K.W."/>
            <person name="Yoshida K."/>
            <person name="Zhang L.S."/>
            <person name="Chang S.B."/>
            <person name="Chen F."/>
            <person name="Shi Y."/>
            <person name="Su Y.Y."/>
            <person name="Zhang Y.Q."/>
            <person name="Chen L.J."/>
            <person name="Yin Y."/>
            <person name="Lin M."/>
            <person name="Huang H."/>
            <person name="Deng H."/>
            <person name="Wang Z.W."/>
            <person name="Zhu S.L."/>
            <person name="Zhao X."/>
            <person name="Deng C."/>
            <person name="Niu S.C."/>
            <person name="Huang J."/>
            <person name="Wang M."/>
            <person name="Liu G.H."/>
            <person name="Yang H.J."/>
            <person name="Xiao X.J."/>
            <person name="Hsiao Y.Y."/>
            <person name="Wu W.L."/>
            <person name="Chen Y.Y."/>
            <person name="Mitsuda N."/>
            <person name="Ohme-Takagi M."/>
            <person name="Luo Y.B."/>
            <person name="Van de Peer Y."/>
            <person name="Liu Z.J."/>
        </authorList>
    </citation>
    <scope>NUCLEOTIDE SEQUENCE [LARGE SCALE GENOMIC DNA]</scope>
    <source>
        <tissue evidence="4">The whole plant</tissue>
    </source>
</reference>
<dbReference type="Gene3D" id="3.90.640.10">
    <property type="entry name" value="Actin, Chain A, domain 4"/>
    <property type="match status" value="1"/>
</dbReference>
<protein>
    <submittedName>
        <fullName evidence="4">Heat shock cognate 70 kDa protein 2</fullName>
    </submittedName>
</protein>
<dbReference type="GO" id="GO:0140662">
    <property type="term" value="F:ATP-dependent protein folding chaperone"/>
    <property type="evidence" value="ECO:0007669"/>
    <property type="project" value="InterPro"/>
</dbReference>
<dbReference type="InterPro" id="IPR013126">
    <property type="entry name" value="Hsp_70_fam"/>
</dbReference>
<reference evidence="4 5" key="2">
    <citation type="journal article" date="2017" name="Nature">
        <title>The Apostasia genome and the evolution of orchids.</title>
        <authorList>
            <person name="Zhang G.Q."/>
            <person name="Liu K.W."/>
            <person name="Li Z."/>
            <person name="Lohaus R."/>
            <person name="Hsiao Y.Y."/>
            <person name="Niu S.C."/>
            <person name="Wang J.Y."/>
            <person name="Lin Y.C."/>
            <person name="Xu Q."/>
            <person name="Chen L.J."/>
            <person name="Yoshida K."/>
            <person name="Fujiwara S."/>
            <person name="Wang Z.W."/>
            <person name="Zhang Y.Q."/>
            <person name="Mitsuda N."/>
            <person name="Wang M."/>
            <person name="Liu G.H."/>
            <person name="Pecoraro L."/>
            <person name="Huang H.X."/>
            <person name="Xiao X.J."/>
            <person name="Lin M."/>
            <person name="Wu X.Y."/>
            <person name="Wu W.L."/>
            <person name="Chen Y.Y."/>
            <person name="Chang S.B."/>
            <person name="Sakamoto S."/>
            <person name="Ohme-Takagi M."/>
            <person name="Yagi M."/>
            <person name="Zeng S.J."/>
            <person name="Shen C.Y."/>
            <person name="Yeh C.M."/>
            <person name="Luo Y.B."/>
            <person name="Tsai W.C."/>
            <person name="Van de Peer Y."/>
            <person name="Liu Z.J."/>
        </authorList>
    </citation>
    <scope>NUCLEOTIDE SEQUENCE [LARGE SCALE GENOMIC DNA]</scope>
    <source>
        <tissue evidence="4">The whole plant</tissue>
    </source>
</reference>
<gene>
    <name evidence="4" type="primary">HSC-2</name>
    <name evidence="4" type="ORF">MA16_Dca004760</name>
</gene>
<dbReference type="Gene3D" id="3.30.420.40">
    <property type="match status" value="2"/>
</dbReference>
<dbReference type="GO" id="GO:0005524">
    <property type="term" value="F:ATP binding"/>
    <property type="evidence" value="ECO:0007669"/>
    <property type="project" value="UniProtKB-KW"/>
</dbReference>
<dbReference type="Proteomes" id="UP000233837">
    <property type="component" value="Unassembled WGS sequence"/>
</dbReference>
<dbReference type="Gene3D" id="3.30.30.30">
    <property type="match status" value="1"/>
</dbReference>
<evidence type="ECO:0000313" key="4">
    <source>
        <dbReference type="EMBL" id="PKU65144.1"/>
    </source>
</evidence>
<evidence type="ECO:0000313" key="5">
    <source>
        <dbReference type="Proteomes" id="UP000233837"/>
    </source>
</evidence>
<dbReference type="AlphaFoldDB" id="A0A2I0VP09"/>
<accession>A0A2I0VP09</accession>
<dbReference type="Pfam" id="PF00012">
    <property type="entry name" value="HSP70"/>
    <property type="match status" value="1"/>
</dbReference>
<keyword evidence="4" id="KW-0346">Stress response</keyword>
<dbReference type="STRING" id="906689.A0A2I0VP09"/>
<organism evidence="4 5">
    <name type="scientific">Dendrobium catenatum</name>
    <dbReference type="NCBI Taxonomy" id="906689"/>
    <lineage>
        <taxon>Eukaryota</taxon>
        <taxon>Viridiplantae</taxon>
        <taxon>Streptophyta</taxon>
        <taxon>Embryophyta</taxon>
        <taxon>Tracheophyta</taxon>
        <taxon>Spermatophyta</taxon>
        <taxon>Magnoliopsida</taxon>
        <taxon>Liliopsida</taxon>
        <taxon>Asparagales</taxon>
        <taxon>Orchidaceae</taxon>
        <taxon>Epidendroideae</taxon>
        <taxon>Malaxideae</taxon>
        <taxon>Dendrobiinae</taxon>
        <taxon>Dendrobium</taxon>
    </lineage>
</organism>
<feature type="compositionally biased region" description="Basic and acidic residues" evidence="3">
    <location>
        <begin position="1"/>
        <end position="32"/>
    </location>
</feature>
<name>A0A2I0VP09_9ASPA</name>
<feature type="compositionally biased region" description="Polar residues" evidence="3">
    <location>
        <begin position="33"/>
        <end position="50"/>
    </location>
</feature>
<dbReference type="SUPFAM" id="SSF53067">
    <property type="entry name" value="Actin-like ATPase domain"/>
    <property type="match status" value="2"/>
</dbReference>
<sequence>MEAKNLATDRSRERNELTRGKAKRGKPDDRTQPEQGSSPNETKRSPQNCLRDSDEAARAKRMTVMSSIYHQILVFPEAKKPRRQEEKKKPAMNCSPNNCVVHLHSAAGKDWFLRRLYPFRRHVSPDGTRYYVMTQADNKQKLLTPAQVSTVHFKEKKADMESNTGCRVDNILFILPASSNSPQYQSQVSDAAAAAGAHVLLFIERPVLAAAYYNSLSPEPKTVLVFELDGRILEISLINVDLDLIVKAAVSDLGCPLFHVLLTELSSKLEFDFTSDVKALIDIRMKCERAKNVLCMGSDSVELKFERQGREVIGTLSRGSLVEMNLNLLRSGIMRCLMDARVEKEAVDEVVLAGASTNIPEVRQVLREFFHWQPFRCETDPANVIQLSALEYVRILSDLTDLRVVGIHIADLGVFSV</sequence>
<keyword evidence="2" id="KW-0067">ATP-binding</keyword>
<dbReference type="EMBL" id="KZ503378">
    <property type="protein sequence ID" value="PKU65144.1"/>
    <property type="molecule type" value="Genomic_DNA"/>
</dbReference>
<evidence type="ECO:0000256" key="3">
    <source>
        <dbReference type="SAM" id="MobiDB-lite"/>
    </source>
</evidence>
<keyword evidence="5" id="KW-1185">Reference proteome</keyword>
<dbReference type="InterPro" id="IPR043129">
    <property type="entry name" value="ATPase_NBD"/>
</dbReference>